<dbReference type="Proteomes" id="UP000054851">
    <property type="component" value="Unassembled WGS sequence"/>
</dbReference>
<proteinExistence type="predicted"/>
<sequence length="41" mass="4645">MIGSKIKTSLSYQVPRVERCALAVRCADGDLWRKTHEITLV</sequence>
<name>A0A157Z0K3_9BURK</name>
<gene>
    <name evidence="1" type="ORF">AWB79_00037</name>
</gene>
<protein>
    <submittedName>
        <fullName evidence="1">Uncharacterized protein</fullName>
    </submittedName>
</protein>
<organism evidence="1 2">
    <name type="scientific">Caballeronia hypogeia</name>
    <dbReference type="NCBI Taxonomy" id="1777140"/>
    <lineage>
        <taxon>Bacteria</taxon>
        <taxon>Pseudomonadati</taxon>
        <taxon>Pseudomonadota</taxon>
        <taxon>Betaproteobacteria</taxon>
        <taxon>Burkholderiales</taxon>
        <taxon>Burkholderiaceae</taxon>
        <taxon>Caballeronia</taxon>
    </lineage>
</organism>
<evidence type="ECO:0000313" key="2">
    <source>
        <dbReference type="Proteomes" id="UP000054851"/>
    </source>
</evidence>
<dbReference type="AlphaFoldDB" id="A0A157Z0K3"/>
<reference evidence="1" key="1">
    <citation type="submission" date="2016-01" db="EMBL/GenBank/DDBJ databases">
        <authorList>
            <person name="Peeters C."/>
        </authorList>
    </citation>
    <scope>NUCLEOTIDE SEQUENCE</scope>
    <source>
        <strain evidence="1">LMG 29322</strain>
    </source>
</reference>
<dbReference type="STRING" id="1777140.AWB79_00037"/>
<evidence type="ECO:0000313" key="1">
    <source>
        <dbReference type="EMBL" id="SAK39022.1"/>
    </source>
</evidence>
<comment type="caution">
    <text evidence="1">The sequence shown here is derived from an EMBL/GenBank/DDBJ whole genome shotgun (WGS) entry which is preliminary data.</text>
</comment>
<keyword evidence="2" id="KW-1185">Reference proteome</keyword>
<accession>A0A157Z0K3</accession>
<dbReference type="EMBL" id="FCOA02000001">
    <property type="protein sequence ID" value="SAK39022.1"/>
    <property type="molecule type" value="Genomic_DNA"/>
</dbReference>